<dbReference type="Proteomes" id="UP000283530">
    <property type="component" value="Unassembled WGS sequence"/>
</dbReference>
<dbReference type="OrthoDB" id="4869960at2759"/>
<organism evidence="1 2">
    <name type="scientific">Cinnamomum micranthum f. kanehirae</name>
    <dbReference type="NCBI Taxonomy" id="337451"/>
    <lineage>
        <taxon>Eukaryota</taxon>
        <taxon>Viridiplantae</taxon>
        <taxon>Streptophyta</taxon>
        <taxon>Embryophyta</taxon>
        <taxon>Tracheophyta</taxon>
        <taxon>Spermatophyta</taxon>
        <taxon>Magnoliopsida</taxon>
        <taxon>Magnoliidae</taxon>
        <taxon>Laurales</taxon>
        <taxon>Lauraceae</taxon>
        <taxon>Cinnamomum</taxon>
    </lineage>
</organism>
<evidence type="ECO:0000313" key="2">
    <source>
        <dbReference type="Proteomes" id="UP000283530"/>
    </source>
</evidence>
<dbReference type="AlphaFoldDB" id="A0A3S3M2P0"/>
<protein>
    <submittedName>
        <fullName evidence="1">Transducin/WD-like repeat-protein</fullName>
    </submittedName>
</protein>
<comment type="caution">
    <text evidence="1">The sequence shown here is derived from an EMBL/GenBank/DDBJ whole genome shotgun (WGS) entry which is preliminary data.</text>
</comment>
<reference evidence="1 2" key="1">
    <citation type="journal article" date="2019" name="Nat. Plants">
        <title>Stout camphor tree genome fills gaps in understanding of flowering plant genome evolution.</title>
        <authorList>
            <person name="Chaw S.M."/>
            <person name="Liu Y.C."/>
            <person name="Wu Y.W."/>
            <person name="Wang H.Y."/>
            <person name="Lin C.I."/>
            <person name="Wu C.S."/>
            <person name="Ke H.M."/>
            <person name="Chang L.Y."/>
            <person name="Hsu C.Y."/>
            <person name="Yang H.T."/>
            <person name="Sudianto E."/>
            <person name="Hsu M.H."/>
            <person name="Wu K.P."/>
            <person name="Wang L.N."/>
            <person name="Leebens-Mack J.H."/>
            <person name="Tsai I.J."/>
        </authorList>
    </citation>
    <scope>NUCLEOTIDE SEQUENCE [LARGE SCALE GENOMIC DNA]</scope>
    <source>
        <strain evidence="2">cv. Chaw 1501</strain>
        <tissue evidence="1">Young leaves</tissue>
    </source>
</reference>
<proteinExistence type="predicted"/>
<gene>
    <name evidence="1" type="ORF">CKAN_00438800</name>
</gene>
<accession>A0A3S3M2P0</accession>
<dbReference type="EMBL" id="QPKB01000002">
    <property type="protein sequence ID" value="RWR75980.1"/>
    <property type="molecule type" value="Genomic_DNA"/>
</dbReference>
<sequence>MAQDLVLRFDIPKKIDKHRGCVNTLCFKEGGDILISGSDDRMFCKAKDLTDSSGFAQQMRPSRAALKRKADNPSLNISAVWSREEMNRTPNSLLATHGRLRSKYRISNGDHTWVLTAKSRNGYSRGVANISLEVNEAYWEDKHISLVEDLAYQGIIVLVGEDKADVELPFKDRQYLCGTWVCVRRVLPIRGKRTKEIPRVLSPGIWFTRALVTLNPTLFMVLLGLSKPDKKKSFAVTSSTALQMNPFTNTAKSNYIHYIIPSKSIEFAQTPLAD</sequence>
<name>A0A3S3M2P0_9MAGN</name>
<keyword evidence="2" id="KW-1185">Reference proteome</keyword>
<dbReference type="STRING" id="337451.A0A3S3M2P0"/>
<evidence type="ECO:0000313" key="1">
    <source>
        <dbReference type="EMBL" id="RWR75980.1"/>
    </source>
</evidence>